<feature type="domain" description="NACHT" evidence="9">
    <location>
        <begin position="224"/>
        <end position="340"/>
    </location>
</feature>
<accession>A0AAJ8DNH7</accession>
<evidence type="ECO:0000256" key="3">
    <source>
        <dbReference type="ARBA" id="ARBA00022588"/>
    </source>
</evidence>
<protein>
    <submittedName>
        <fullName evidence="11">Uncharacterized protein LOC108879369 isoform X1</fullName>
    </submittedName>
</protein>
<reference evidence="11" key="1">
    <citation type="submission" date="2025-08" db="UniProtKB">
        <authorList>
            <consortium name="RefSeq"/>
        </authorList>
    </citation>
    <scope>IDENTIFICATION</scope>
    <source>
        <tissue evidence="11">Brain</tissue>
    </source>
</reference>
<proteinExistence type="predicted"/>
<dbReference type="GO" id="GO:0042981">
    <property type="term" value="P:regulation of apoptotic process"/>
    <property type="evidence" value="ECO:0007669"/>
    <property type="project" value="InterPro"/>
</dbReference>
<keyword evidence="7" id="KW-0391">Immunity</keyword>
<dbReference type="InterPro" id="IPR001315">
    <property type="entry name" value="CARD"/>
</dbReference>
<dbReference type="GO" id="GO:0005524">
    <property type="term" value="F:ATP binding"/>
    <property type="evidence" value="ECO:0007669"/>
    <property type="project" value="UniProtKB-KW"/>
</dbReference>
<gene>
    <name evidence="11" type="primary">LOC108879369</name>
</gene>
<dbReference type="Pfam" id="PF00619">
    <property type="entry name" value="CARD"/>
    <property type="match status" value="1"/>
</dbReference>
<dbReference type="PROSITE" id="PS50837">
    <property type="entry name" value="NACHT"/>
    <property type="match status" value="1"/>
</dbReference>
<dbReference type="InterPro" id="IPR027417">
    <property type="entry name" value="P-loop_NTPase"/>
</dbReference>
<dbReference type="Gene3D" id="1.20.58.1200">
    <property type="entry name" value="RNA silencing suppressor P21, N-terminal domain"/>
    <property type="match status" value="10"/>
</dbReference>
<dbReference type="GeneID" id="108879369"/>
<evidence type="ECO:0000256" key="2">
    <source>
        <dbReference type="ARBA" id="ARBA00022490"/>
    </source>
</evidence>
<evidence type="ECO:0000256" key="6">
    <source>
        <dbReference type="ARBA" id="ARBA00022843"/>
    </source>
</evidence>
<keyword evidence="2" id="KW-0963">Cytoplasm</keyword>
<dbReference type="SUPFAM" id="SSF52047">
    <property type="entry name" value="RNI-like"/>
    <property type="match status" value="1"/>
</dbReference>
<keyword evidence="6" id="KW-0832">Ubl conjugation</keyword>
<keyword evidence="4" id="KW-0547">Nucleotide-binding</keyword>
<dbReference type="SUPFAM" id="SSF52540">
    <property type="entry name" value="P-loop containing nucleoside triphosphate hydrolases"/>
    <property type="match status" value="1"/>
</dbReference>
<evidence type="ECO:0000259" key="9">
    <source>
        <dbReference type="PROSITE" id="PS50837"/>
    </source>
</evidence>
<dbReference type="SMART" id="SM00114">
    <property type="entry name" value="CARD"/>
    <property type="match status" value="1"/>
</dbReference>
<evidence type="ECO:0000256" key="4">
    <source>
        <dbReference type="ARBA" id="ARBA00022741"/>
    </source>
</evidence>
<dbReference type="SMART" id="SM00382">
    <property type="entry name" value="AAA"/>
    <property type="match status" value="1"/>
</dbReference>
<dbReference type="InterPro" id="IPR032675">
    <property type="entry name" value="LRR_dom_sf"/>
</dbReference>
<dbReference type="Gene3D" id="1.10.533.10">
    <property type="entry name" value="Death Domain, Fas"/>
    <property type="match status" value="1"/>
</dbReference>
<dbReference type="InterPro" id="IPR007111">
    <property type="entry name" value="NACHT_NTPase"/>
</dbReference>
<keyword evidence="3" id="KW-0399">Innate immunity</keyword>
<dbReference type="Proteomes" id="UP000694890">
    <property type="component" value="Unplaced"/>
</dbReference>
<dbReference type="SUPFAM" id="SSF47986">
    <property type="entry name" value="DEATH domain"/>
    <property type="match status" value="1"/>
</dbReference>
<dbReference type="PROSITE" id="PS51450">
    <property type="entry name" value="LRR"/>
    <property type="match status" value="1"/>
</dbReference>
<dbReference type="GO" id="GO:0005737">
    <property type="term" value="C:cytoplasm"/>
    <property type="evidence" value="ECO:0007669"/>
    <property type="project" value="UniProtKB-SubCell"/>
</dbReference>
<dbReference type="InterPro" id="IPR003593">
    <property type="entry name" value="AAA+_ATPase"/>
</dbReference>
<dbReference type="KEGG" id="lcf:108879369"/>
<keyword evidence="5" id="KW-0067">ATP-binding</keyword>
<dbReference type="Pfam" id="PF05729">
    <property type="entry name" value="NACHT"/>
    <property type="match status" value="1"/>
</dbReference>
<evidence type="ECO:0000259" key="8">
    <source>
        <dbReference type="PROSITE" id="PS50209"/>
    </source>
</evidence>
<evidence type="ECO:0000256" key="1">
    <source>
        <dbReference type="ARBA" id="ARBA00004496"/>
    </source>
</evidence>
<dbReference type="CDD" id="cd01671">
    <property type="entry name" value="CARD"/>
    <property type="match status" value="1"/>
</dbReference>
<comment type="subcellular location">
    <subcellularLocation>
        <location evidence="1">Cytoplasm</location>
    </subcellularLocation>
</comment>
<evidence type="ECO:0000256" key="5">
    <source>
        <dbReference type="ARBA" id="ARBA00022840"/>
    </source>
</evidence>
<dbReference type="Gene3D" id="3.80.10.10">
    <property type="entry name" value="Ribonuclease Inhibitor"/>
    <property type="match status" value="1"/>
</dbReference>
<dbReference type="InterPro" id="IPR001611">
    <property type="entry name" value="Leu-rich_rpt"/>
</dbReference>
<dbReference type="Gene3D" id="3.40.50.300">
    <property type="entry name" value="P-loop containing nucleotide triphosphate hydrolases"/>
    <property type="match status" value="1"/>
</dbReference>
<evidence type="ECO:0000313" key="10">
    <source>
        <dbReference type="Proteomes" id="UP000694890"/>
    </source>
</evidence>
<dbReference type="PROSITE" id="PS50209">
    <property type="entry name" value="CARD"/>
    <property type="match status" value="1"/>
</dbReference>
<dbReference type="CDD" id="cd00009">
    <property type="entry name" value="AAA"/>
    <property type="match status" value="1"/>
</dbReference>
<dbReference type="InterPro" id="IPR052090">
    <property type="entry name" value="Cytolytic_pore-forming_toxin"/>
</dbReference>
<evidence type="ECO:0000256" key="7">
    <source>
        <dbReference type="ARBA" id="ARBA00022859"/>
    </source>
</evidence>
<name>A0AAJ8DNH7_LATCA</name>
<dbReference type="InterPro" id="IPR011029">
    <property type="entry name" value="DEATH-like_dom_sf"/>
</dbReference>
<dbReference type="Pfam" id="PF13516">
    <property type="entry name" value="LRR_6"/>
    <property type="match status" value="1"/>
</dbReference>
<dbReference type="RefSeq" id="XP_050925108.1">
    <property type="nucleotide sequence ID" value="XM_051069151.1"/>
</dbReference>
<dbReference type="PANTHER" id="PTHR31594">
    <property type="entry name" value="AIG1-TYPE G DOMAIN-CONTAINING PROTEIN"/>
    <property type="match status" value="1"/>
</dbReference>
<dbReference type="GO" id="GO:0045087">
    <property type="term" value="P:innate immune response"/>
    <property type="evidence" value="ECO:0007669"/>
    <property type="project" value="UniProtKB-KW"/>
</dbReference>
<evidence type="ECO:0000313" key="11">
    <source>
        <dbReference type="RefSeq" id="XP_050925108.1"/>
    </source>
</evidence>
<feature type="domain" description="CARD" evidence="8">
    <location>
        <begin position="4"/>
        <end position="79"/>
    </location>
</feature>
<sequence>MACTSQSAVDYIQQARVHLVRELRSLSVIIENLYQQEVLSDEEVSKIQAETDDYDKTRKILDSVIKKGEQACYVLLRIIDMTRKRTLGRSSLFPEKKSEASTGTKKFDLHHWISCFSFKEDTHMDVNYLQGPRPCHRYQRKLKSKAQKISNKFWMANKNLFEERNRPDLSYTPLVLEEQGNVSPSKIKKLKSKKSKMSRPKKLRTYIPEDKPEISPSDLLKTDKDYVLVGKPGIGKTALTHEMLKLWAERDGEELDYMFYFDMRETSDLMKATSLEDLLFSVFSEPDEGKEEVLDDIKKNSDNVTIIFDGITDLSSSVVKRLVDKDLLPDAKIIITCRPDDEEDFFSRDFRRVEVKGFSEWSIKTYLSVTLGEEQKKVLNNLELLTLCHVPMYALMVSVCFSSEISPQPCTTTEIYINIVRLCLKMNSNKKKTKCLNFYINNKREQILSLAEAAFNAAERKTVILTDLSCEDSCVLSFLKPLFIKVAHTETITAYSFLHYTMQEFFAALWLLKNPDKVQDVFQQSLTEEMKHMRHLIPFMCRLLNEKNPSLMTCLIPAEELRSTSDGFFKELINKDRGSDVDILFLCQCLYESQCPEACSDLLNTLDYSLDLSEQSLDPYSCCAVAYVVSQSKERKIHLDLENVVISEQGMRRLIGCLQRVQWCDPLPRQLWKIFLLSEEQMDHSSLLGVDGNQLHLPVEGKKQLFEGAVKVMQKVTTKVNVCLYWDRPTPVCQHLCESLFEGLLHISSLSFRVTHRDPGSEDQERHHETLRREKKRLLLELCLKAALHKEESFHSVVKRLFSLFSVNTDLINILLDFYQHVKSEGCSSVIPKLRSVFQSAPSVWIIDLSERKTSILLEVLKLQPEKKQVELTGWSDEESEVRSLLQCLPYISQLSFVSQSSDPSDEARFFGNLFCAAAEREQQTGEKILELLSSVCTYQTFPLNDRDMDDDDDYDPEYQCDFLLDLCSHVKDYETKTGLRVLPSLQSVFQSAPSVWFIDPSKRKTSILLEVLKLQPEKKQVELTGCSDEESEVRSLLQCLPYISQLSFSPWFKVLNQTRFFGNLFCAAAEREQQTGEKILEMLSSVCTYQTFPLNDSYFDDDDDDLKYQCDFLLDLFSHVKDDETKTGLRVLPVFQSVFQSAPSVWIIDLSKRKTSILLEVLKLQPEKKQVELTGCSDEESEVRSLLQCLPYISQLSFVSQSSDPSDEARFFGNLFCAAAEREQQTGEKILELLSSVCTYQTFPLNDRDMDDDDDYDPEYQCDFLLDLCSHVKDYETKTGLRVLPSLQSVFQSAPSVWFIDPSKRKTSILLEVLKLQPEKKQVELTGCSDEESEVRSLLQCLPYISQLSFSPWFKVLNQTRFFGNLFCAAAEREQQTGEKILEMLSSVCTYQTFPLNDSYFDDDDDDLKYQCDFLLDLFSHVKDDETKTGLRVLPVFQSVFQSAPSVWIIDLSKRKTSILLEVLKLQPEKKQVELTGCSDEESEVRSLLQCLPYISQLSFVSQSSDPSDEARFFGNLFCAAAEREQQTGEKILELLSSVCTYQTFPLNDRDMDDDDDYDPEYQCDFLLDLCSHVKDYETKTGLRVLPSLQSVFQSAPSVWFIDPSKRKTSILLEVLKLQPEKKQVELTGCSDEESEVRSLLQCLPYISQLSFSPWFKVLNQTRFFGNLFCAAAEREQQTGEKILEMLSSVCTYQTFPLNDSYFDDDDDDLKYQCDFLLDLFSHVKDDETKTGLRVLPVFQSVFQSAPSVWIIDLSKRKTSILLEVLKLQPEKKQVELTGCSDEESEVRSLLQCLPYISQLSFVSQSSDPSDEARFFGNLFCAAAEREQQTGEKILELLSSVCTYQTFPLNDRDMDDDDDYDPEYQCDFLLDLCSHVKDYETKTGLRVLPSLQSVFQSAPSVWFIDPSKRKTSILLEVLKLQPEKKQVELTGCSDEESEVRSLLQCLPYISQLSFSPWFKVLNQTRFFGNLFCAAAEREQQTGEKILEMLSSVCTYQTFPLNDRDMDDDDPEYQCDFLLDVFSHVKDYETKTGLRVLPSLQSVFQSAPPVWFIDPSKRKTSILLEVLKLQPEKKRVELTGCSDEESEVRSLLQCLPYISQLSFVSQSSDPSDEARFFGNLFCAAAEREQQTGEKILELLSSVCTYQTFHLNDRDMDDDDDYDPEYQCDFLLDLFSHVKDYETKTGLRVLPSLQSVFQSVFQSAPPVWFIDLSERKTSILLEVLKLQPEKKRVELTGWSDEESEVRSLLQCLPYISQLRLSSHMVLQLFHWVRRGRLFCPLAVDELSLAPDRAQLSDRELLKVVSGLASLLRYCAVRRLDLTESCFPAQCLITLLLHPGSLTIRLSEESFQQLLTLLHEIQDQDLTLFFLSKVGGDLNCCCVNWELLHYLLQQPSAQTITVNLRKNHFLQENVTRLLPFLDRILLKRSSPSFVLAAIREIYKAQTSQIIPSLQRSLGHVINLTCRELDSEDCAALLFTLRHSDRVKLNLTWTSIPTEETQSILCSLDRVSQLSVDRNLLLRFIHCCAASDVLQEAASDLFRTLQHRLDLSCSSCVELEDQTQTLCLTGDDCRAVLRHSTQLSQLDLRDCEVEDSGLDLLFPVLHRVHLRASKAVLLQLLSLVPVNPEGDSVRRAESLCAALGGELDLSHTTLDQRACGALALMLDFSEGLEELNLSHCQLTDQLLLTLITHLHKVHVLDLSHNKITDVSTDKLLQLVCINPSTVTVRLFGNNIVDRTTFKKHTQFEIW</sequence>
<organism evidence="10 11">
    <name type="scientific">Lates calcarifer</name>
    <name type="common">Barramundi</name>
    <name type="synonym">Holocentrus calcarifer</name>
    <dbReference type="NCBI Taxonomy" id="8187"/>
    <lineage>
        <taxon>Eukaryota</taxon>
        <taxon>Metazoa</taxon>
        <taxon>Chordata</taxon>
        <taxon>Craniata</taxon>
        <taxon>Vertebrata</taxon>
        <taxon>Euteleostomi</taxon>
        <taxon>Actinopterygii</taxon>
        <taxon>Neopterygii</taxon>
        <taxon>Teleostei</taxon>
        <taxon>Neoteleostei</taxon>
        <taxon>Acanthomorphata</taxon>
        <taxon>Carangaria</taxon>
        <taxon>Carangaria incertae sedis</taxon>
        <taxon>Centropomidae</taxon>
        <taxon>Lates</taxon>
    </lineage>
</organism>
<dbReference type="PANTHER" id="PTHR31594:SF16">
    <property type="entry name" value="SI:CH211-281L24.3"/>
    <property type="match status" value="1"/>
</dbReference>